<dbReference type="EnsemblProtists" id="EOD22773">
    <property type="protein sequence ID" value="EOD22773"/>
    <property type="gene ID" value="EMIHUDRAFT_195136"/>
</dbReference>
<dbReference type="Proteomes" id="UP000013827">
    <property type="component" value="Unassembled WGS sequence"/>
</dbReference>
<dbReference type="PaxDb" id="2903-EOD22773"/>
<dbReference type="KEGG" id="ehx:EMIHUDRAFT_239203"/>
<evidence type="ECO:0008006" key="3">
    <source>
        <dbReference type="Google" id="ProtNLM"/>
    </source>
</evidence>
<dbReference type="GeneID" id="17268320"/>
<dbReference type="GeneID" id="17269268"/>
<dbReference type="KEGG" id="ehx:EMIHUDRAFT_195136"/>
<keyword evidence="2" id="KW-1185">Reference proteome</keyword>
<accession>A0A0D3JGY8</accession>
<name>A0A0D3JGY8_EMIH1</name>
<sequence>MPPKSGTVVCDGEKCVIGNYKPTKDGTAHERLAKAAGMDKPKVAGSIKPDGRVALRSESINRTNGLGCDAAGTKLGQWAEMKMALGDVEGVKEYKRKSRRSRT</sequence>
<evidence type="ECO:0000313" key="1">
    <source>
        <dbReference type="EnsemblProtists" id="EOD22773"/>
    </source>
</evidence>
<dbReference type="EnsemblProtists" id="EOD23715">
    <property type="protein sequence ID" value="EOD23715"/>
    <property type="gene ID" value="EMIHUDRAFT_239203"/>
</dbReference>
<protein>
    <recommendedName>
        <fullName evidence="3">Nuclease associated modular domain-containing protein</fullName>
    </recommendedName>
</protein>
<dbReference type="RefSeq" id="XP_005776144.1">
    <property type="nucleotide sequence ID" value="XM_005776087.1"/>
</dbReference>
<dbReference type="AlphaFoldDB" id="A0A0D3JGY8"/>
<dbReference type="RefSeq" id="XP_005775202.1">
    <property type="nucleotide sequence ID" value="XM_005775145.1"/>
</dbReference>
<reference evidence="2" key="1">
    <citation type="journal article" date="2013" name="Nature">
        <title>Pan genome of the phytoplankton Emiliania underpins its global distribution.</title>
        <authorList>
            <person name="Read B.A."/>
            <person name="Kegel J."/>
            <person name="Klute M.J."/>
            <person name="Kuo A."/>
            <person name="Lefebvre S.C."/>
            <person name="Maumus F."/>
            <person name="Mayer C."/>
            <person name="Miller J."/>
            <person name="Monier A."/>
            <person name="Salamov A."/>
            <person name="Young J."/>
            <person name="Aguilar M."/>
            <person name="Claverie J.M."/>
            <person name="Frickenhaus S."/>
            <person name="Gonzalez K."/>
            <person name="Herman E.K."/>
            <person name="Lin Y.C."/>
            <person name="Napier J."/>
            <person name="Ogata H."/>
            <person name="Sarno A.F."/>
            <person name="Shmutz J."/>
            <person name="Schroeder D."/>
            <person name="de Vargas C."/>
            <person name="Verret F."/>
            <person name="von Dassow P."/>
            <person name="Valentin K."/>
            <person name="Van de Peer Y."/>
            <person name="Wheeler G."/>
            <person name="Dacks J.B."/>
            <person name="Delwiche C.F."/>
            <person name="Dyhrman S.T."/>
            <person name="Glockner G."/>
            <person name="John U."/>
            <person name="Richards T."/>
            <person name="Worden A.Z."/>
            <person name="Zhang X."/>
            <person name="Grigoriev I.V."/>
            <person name="Allen A.E."/>
            <person name="Bidle K."/>
            <person name="Borodovsky M."/>
            <person name="Bowler C."/>
            <person name="Brownlee C."/>
            <person name="Cock J.M."/>
            <person name="Elias M."/>
            <person name="Gladyshev V.N."/>
            <person name="Groth M."/>
            <person name="Guda C."/>
            <person name="Hadaegh A."/>
            <person name="Iglesias-Rodriguez M.D."/>
            <person name="Jenkins J."/>
            <person name="Jones B.M."/>
            <person name="Lawson T."/>
            <person name="Leese F."/>
            <person name="Lindquist E."/>
            <person name="Lobanov A."/>
            <person name="Lomsadze A."/>
            <person name="Malik S.B."/>
            <person name="Marsh M.E."/>
            <person name="Mackinder L."/>
            <person name="Mock T."/>
            <person name="Mueller-Roeber B."/>
            <person name="Pagarete A."/>
            <person name="Parker M."/>
            <person name="Probert I."/>
            <person name="Quesneville H."/>
            <person name="Raines C."/>
            <person name="Rensing S.A."/>
            <person name="Riano-Pachon D.M."/>
            <person name="Richier S."/>
            <person name="Rokitta S."/>
            <person name="Shiraiwa Y."/>
            <person name="Soanes D.M."/>
            <person name="van der Giezen M."/>
            <person name="Wahlund T.M."/>
            <person name="Williams B."/>
            <person name="Wilson W."/>
            <person name="Wolfe G."/>
            <person name="Wurch L.L."/>
        </authorList>
    </citation>
    <scope>NUCLEOTIDE SEQUENCE</scope>
</reference>
<evidence type="ECO:0000313" key="2">
    <source>
        <dbReference type="Proteomes" id="UP000013827"/>
    </source>
</evidence>
<reference evidence="1" key="2">
    <citation type="submission" date="2024-10" db="UniProtKB">
        <authorList>
            <consortium name="EnsemblProtists"/>
        </authorList>
    </citation>
    <scope>IDENTIFICATION</scope>
</reference>
<organism evidence="1 2">
    <name type="scientific">Emiliania huxleyi (strain CCMP1516)</name>
    <dbReference type="NCBI Taxonomy" id="280463"/>
    <lineage>
        <taxon>Eukaryota</taxon>
        <taxon>Haptista</taxon>
        <taxon>Haptophyta</taxon>
        <taxon>Prymnesiophyceae</taxon>
        <taxon>Isochrysidales</taxon>
        <taxon>Noelaerhabdaceae</taxon>
        <taxon>Emiliania</taxon>
    </lineage>
</organism>
<proteinExistence type="predicted"/>
<dbReference type="HOGENOM" id="CLU_2268902_0_0_1"/>